<organism evidence="2 3">
    <name type="scientific">Polarella glacialis</name>
    <name type="common">Dinoflagellate</name>
    <dbReference type="NCBI Taxonomy" id="89957"/>
    <lineage>
        <taxon>Eukaryota</taxon>
        <taxon>Sar</taxon>
        <taxon>Alveolata</taxon>
        <taxon>Dinophyceae</taxon>
        <taxon>Suessiales</taxon>
        <taxon>Suessiaceae</taxon>
        <taxon>Polarella</taxon>
    </lineage>
</organism>
<dbReference type="Proteomes" id="UP000626109">
    <property type="component" value="Unassembled WGS sequence"/>
</dbReference>
<evidence type="ECO:0000313" key="3">
    <source>
        <dbReference type="Proteomes" id="UP000626109"/>
    </source>
</evidence>
<accession>A0A813JPS7</accession>
<gene>
    <name evidence="2" type="ORF">PGLA2088_LOCUS22624</name>
</gene>
<comment type="caution">
    <text evidence="2">The sequence shown here is derived from an EMBL/GenBank/DDBJ whole genome shotgun (WGS) entry which is preliminary data.</text>
</comment>
<keyword evidence="1" id="KW-0472">Membrane</keyword>
<keyword evidence="1" id="KW-1133">Transmembrane helix</keyword>
<evidence type="ECO:0000256" key="1">
    <source>
        <dbReference type="SAM" id="Phobius"/>
    </source>
</evidence>
<proteinExistence type="predicted"/>
<feature type="transmembrane region" description="Helical" evidence="1">
    <location>
        <begin position="32"/>
        <end position="56"/>
    </location>
</feature>
<protein>
    <submittedName>
        <fullName evidence="2">Uncharacterized protein</fullName>
    </submittedName>
</protein>
<reference evidence="2" key="1">
    <citation type="submission" date="2021-02" db="EMBL/GenBank/DDBJ databases">
        <authorList>
            <person name="Dougan E. K."/>
            <person name="Rhodes N."/>
            <person name="Thang M."/>
            <person name="Chan C."/>
        </authorList>
    </citation>
    <scope>NUCLEOTIDE SEQUENCE</scope>
</reference>
<keyword evidence="1" id="KW-0812">Transmembrane</keyword>
<sequence>MSTSFALSGIMATALFARVFTGKEYMVANADLILTIGLSMDAVLLSAAARACVLAFRLACSWLRPCFLTFGFNSARFSAHDSNFYVSHSCHHEGSFGLL</sequence>
<dbReference type="AlphaFoldDB" id="A0A813JPS7"/>
<evidence type="ECO:0000313" key="2">
    <source>
        <dbReference type="EMBL" id="CAE8681813.1"/>
    </source>
</evidence>
<dbReference type="EMBL" id="CAJNNW010025995">
    <property type="protein sequence ID" value="CAE8681813.1"/>
    <property type="molecule type" value="Genomic_DNA"/>
</dbReference>
<name>A0A813JPS7_POLGL</name>